<dbReference type="GO" id="GO:0016998">
    <property type="term" value="P:cell wall macromolecule catabolic process"/>
    <property type="evidence" value="ECO:0007669"/>
    <property type="project" value="InterPro"/>
</dbReference>
<comment type="caution">
    <text evidence="3">The sequence shown here is derived from an EMBL/GenBank/DDBJ whole genome shotgun (WGS) entry which is preliminary data.</text>
</comment>
<dbReference type="Proteomes" id="UP000003157">
    <property type="component" value="Unassembled WGS sequence"/>
</dbReference>
<reference evidence="3 4" key="1">
    <citation type="submission" date="2010-12" db="EMBL/GenBank/DDBJ databases">
        <title>The Genome Sequence of Coprobacillus sp. strain 29_1.</title>
        <authorList>
            <consortium name="The Broad Institute Genome Sequencing Platform"/>
            <person name="Earl A."/>
            <person name="Ward D."/>
            <person name="Feldgarden M."/>
            <person name="Gevers D."/>
            <person name="Daigneault M."/>
            <person name="Sibley C.D."/>
            <person name="White A."/>
            <person name="Strauss J."/>
            <person name="Allen-Vercoe E."/>
            <person name="Young S.K."/>
            <person name="Zeng Q."/>
            <person name="Gargeya S."/>
            <person name="Fitzgerald M."/>
            <person name="Haas B."/>
            <person name="Abouelleil A."/>
            <person name="Alvarado L."/>
            <person name="Arachchi H.M."/>
            <person name="Berlin A."/>
            <person name="Brown A."/>
            <person name="Chapman S.B."/>
            <person name="Chen Z."/>
            <person name="Dunbar C."/>
            <person name="Freedman E."/>
            <person name="Gearin G."/>
            <person name="Gellesch M."/>
            <person name="Goldberg J."/>
            <person name="Griggs A."/>
            <person name="Gujja S."/>
            <person name="Heilman E."/>
            <person name="Heiman D."/>
            <person name="Howarth C."/>
            <person name="Larson L."/>
            <person name="Lui A."/>
            <person name="MacDonald P.J.P."/>
            <person name="Mehta T."/>
            <person name="Montmayeur A."/>
            <person name="Murphy C."/>
            <person name="Neiman D."/>
            <person name="Pearson M."/>
            <person name="Priest M."/>
            <person name="Roberts A."/>
            <person name="Saif S."/>
            <person name="Shea T."/>
            <person name="Shenoy N."/>
            <person name="Sisk P."/>
            <person name="Stolte C."/>
            <person name="Sykes S."/>
            <person name="White J."/>
            <person name="Yandava C."/>
            <person name="Nusbaum C."/>
            <person name="Birren B."/>
        </authorList>
    </citation>
    <scope>NUCLEOTIDE SEQUENCE [LARGE SCALE GENOMIC DNA]</scope>
    <source>
        <strain evidence="3 4">29_1</strain>
    </source>
</reference>
<dbReference type="OrthoDB" id="1746535at2"/>
<dbReference type="PANTHER" id="PTHR34135:SF2">
    <property type="entry name" value="LYSOZYME"/>
    <property type="match status" value="1"/>
</dbReference>
<dbReference type="SMART" id="SM01095">
    <property type="entry name" value="Cpl-7"/>
    <property type="match status" value="1"/>
</dbReference>
<dbReference type="Gene3D" id="3.20.20.80">
    <property type="entry name" value="Glycosidases"/>
    <property type="match status" value="1"/>
</dbReference>
<dbReference type="STRING" id="100884.GCA_000269565_00242"/>
<accession>E7GCU8</accession>
<keyword evidence="4" id="KW-1185">Reference proteome</keyword>
<dbReference type="eggNOG" id="COG3757">
    <property type="taxonomic scope" value="Bacteria"/>
</dbReference>
<dbReference type="Pfam" id="PF01183">
    <property type="entry name" value="Glyco_hydro_25"/>
    <property type="match status" value="1"/>
</dbReference>
<dbReference type="GO" id="GO:0009253">
    <property type="term" value="P:peptidoglycan catabolic process"/>
    <property type="evidence" value="ECO:0007669"/>
    <property type="project" value="InterPro"/>
</dbReference>
<dbReference type="PROSITE" id="PS51904">
    <property type="entry name" value="GLYCOSYL_HYDROL_F25_2"/>
    <property type="match status" value="1"/>
</dbReference>
<organism evidence="3 4">
    <name type="scientific">Coprobacillus cateniformis</name>
    <dbReference type="NCBI Taxonomy" id="100884"/>
    <lineage>
        <taxon>Bacteria</taxon>
        <taxon>Bacillati</taxon>
        <taxon>Bacillota</taxon>
        <taxon>Erysipelotrichia</taxon>
        <taxon>Erysipelotrichales</taxon>
        <taxon>Coprobacillaceae</taxon>
        <taxon>Coprobacillus</taxon>
    </lineage>
</organism>
<dbReference type="SUPFAM" id="SSF158634">
    <property type="entry name" value="RPA2825-like"/>
    <property type="match status" value="1"/>
</dbReference>
<dbReference type="EMBL" id="ADKX01000039">
    <property type="protein sequence ID" value="EFW04307.1"/>
    <property type="molecule type" value="Genomic_DNA"/>
</dbReference>
<evidence type="ECO:0000313" key="4">
    <source>
        <dbReference type="Proteomes" id="UP000003157"/>
    </source>
</evidence>
<evidence type="ECO:0000313" key="3">
    <source>
        <dbReference type="EMBL" id="EFW04307.1"/>
    </source>
</evidence>
<evidence type="ECO:0000256" key="1">
    <source>
        <dbReference type="ARBA" id="ARBA00010646"/>
    </source>
</evidence>
<dbReference type="SUPFAM" id="SSF51445">
    <property type="entry name" value="(Trans)glycosidases"/>
    <property type="match status" value="1"/>
</dbReference>
<dbReference type="HOGENOM" id="CLU_044973_1_0_9"/>
<dbReference type="InterPro" id="IPR017853">
    <property type="entry name" value="GH"/>
</dbReference>
<gene>
    <name evidence="3" type="ORF">HMPREF9488_02590</name>
</gene>
<dbReference type="GO" id="GO:0016052">
    <property type="term" value="P:carbohydrate catabolic process"/>
    <property type="evidence" value="ECO:0007669"/>
    <property type="project" value="TreeGrafter"/>
</dbReference>
<dbReference type="GO" id="GO:0003796">
    <property type="term" value="F:lysozyme activity"/>
    <property type="evidence" value="ECO:0007669"/>
    <property type="project" value="InterPro"/>
</dbReference>
<proteinExistence type="inferred from homology"/>
<feature type="domain" description="Cpl-7 lysozyme C-terminal" evidence="2">
    <location>
        <begin position="219"/>
        <end position="260"/>
    </location>
</feature>
<protein>
    <recommendedName>
        <fullName evidence="2">Cpl-7 lysozyme C-terminal domain-containing protein</fullName>
    </recommendedName>
</protein>
<evidence type="ECO:0000259" key="2">
    <source>
        <dbReference type="SMART" id="SM01095"/>
    </source>
</evidence>
<dbReference type="RefSeq" id="WP_008789678.1">
    <property type="nucleotide sequence ID" value="NZ_AKCB01000001.1"/>
</dbReference>
<comment type="similarity">
    <text evidence="1">Belongs to the glycosyl hydrolase 25 family.</text>
</comment>
<dbReference type="AlphaFoldDB" id="E7GCU8"/>
<dbReference type="GeneID" id="78228172"/>
<dbReference type="InterPro" id="IPR013168">
    <property type="entry name" value="Cpl_7_lyso_C"/>
</dbReference>
<dbReference type="PANTHER" id="PTHR34135">
    <property type="entry name" value="LYSOZYME"/>
    <property type="match status" value="1"/>
</dbReference>
<sequence length="327" mass="37124">MKEFGLDLSKHNGDLNFTAIKNAANNFVILRAGYGNSVSQKDTKFEEYYKSAKTAGLKVGVYWYSYALTPSEAIIEAKCFYEVIKGKQFEYPVYFDIENRDHHKGASNAELVKMCQNFCDFMESKGYLAGVYANTDWFTNYISGLPKGKYNEWEANYGLNDGTLQDVKLVRNPHIHQFTSNYELNNKKFDRNVSYFDFETVIKERGLNGFSKNRLGKLTDNQVANEIIQGVGEWGNGDERKKKLGLRYTAIQNIVNKKLLNDKPIVLYYKSFNSTSIVDGLKSIGINSSLETRKKIAKANGISNYNGNTSDNVKLLKLARQGKLKKA</sequence>
<dbReference type="InterPro" id="IPR002053">
    <property type="entry name" value="Glyco_hydro_25"/>
</dbReference>
<name>E7GCU8_9FIRM</name>
<dbReference type="Pfam" id="PF08230">
    <property type="entry name" value="CW_7"/>
    <property type="match status" value="1"/>
</dbReference>